<organism evidence="1 2">
    <name type="scientific">Duncaniella freteri</name>
    <dbReference type="NCBI Taxonomy" id="2530391"/>
    <lineage>
        <taxon>Bacteria</taxon>
        <taxon>Pseudomonadati</taxon>
        <taxon>Bacteroidota</taxon>
        <taxon>Bacteroidia</taxon>
        <taxon>Bacteroidales</taxon>
        <taxon>Muribaculaceae</taxon>
        <taxon>Duncaniella</taxon>
    </lineage>
</organism>
<dbReference type="RefSeq" id="WP_135471217.1">
    <property type="nucleotide sequence ID" value="NZ_CASJDB010000004.1"/>
</dbReference>
<protein>
    <submittedName>
        <fullName evidence="1">Uncharacterized protein</fullName>
    </submittedName>
</protein>
<comment type="caution">
    <text evidence="1">The sequence shown here is derived from an EMBL/GenBank/DDBJ whole genome shotgun (WGS) entry which is preliminary data.</text>
</comment>
<dbReference type="GeneID" id="82149271"/>
<gene>
    <name evidence="1" type="ORF">EZ315_05645</name>
</gene>
<accession>A0A4Z0V770</accession>
<proteinExistence type="predicted"/>
<dbReference type="AlphaFoldDB" id="A0A4Z0V770"/>
<evidence type="ECO:0000313" key="1">
    <source>
        <dbReference type="EMBL" id="TGG40204.1"/>
    </source>
</evidence>
<evidence type="ECO:0000313" key="2">
    <source>
        <dbReference type="Proteomes" id="UP000297635"/>
    </source>
</evidence>
<reference evidence="1 2" key="1">
    <citation type="submission" date="2019-02" db="EMBL/GenBank/DDBJ databases">
        <title>Isolation and identification of novel species under the genus Muribaculum.</title>
        <authorList>
            <person name="Miyake S."/>
            <person name="Ding Y."/>
            <person name="Low A."/>
            <person name="Soh M."/>
            <person name="Seedorf H."/>
        </authorList>
    </citation>
    <scope>NUCLEOTIDE SEQUENCE [LARGE SCALE GENOMIC DNA]</scope>
    <source>
        <strain evidence="1 2">TLL-A3</strain>
    </source>
</reference>
<sequence length="385" mass="44184">MAFQEQDRALSACATSALWSSFHGSSLLDVDKVSAPSRITENAKKIIPQYQLNHPHRGLTPAQMASSVREDGLDPLLCNFINTSYLKALMRAYLSVGVTPVLGMSLHYADESGFLENGISKAVPIGNHAVAVTGYHISTTLPIPSFKTDDIPTILNKTYQRDIYLKSSAIDKIYVHDDEIGPFAKMEFLNEYWQHIKTRWYMYRNTVEEINATVKDILLPKPHKIRISFNTVFSIIREFNSLYMKSWYDRGCRIVWDIYLTTVNDFKKEISLRDKVYFNSEMHKIDILTLNLPRYLWRVDGYMINGSDNNNLNSINFTLLFDATDIENSDIFICGIHYDLLSRIDIFLSVLNPLSELNAQKISKFSQSLRIAKEYSDLLAQKIIY</sequence>
<dbReference type="Proteomes" id="UP000297635">
    <property type="component" value="Unassembled WGS sequence"/>
</dbReference>
<name>A0A4Z0V770_9BACT</name>
<dbReference type="EMBL" id="SJSA01000001">
    <property type="protein sequence ID" value="TGG40204.1"/>
    <property type="molecule type" value="Genomic_DNA"/>
</dbReference>
<keyword evidence="2" id="KW-1185">Reference proteome</keyword>